<dbReference type="AlphaFoldDB" id="A0A1M6LZ16"/>
<dbReference type="Pfam" id="PF18962">
    <property type="entry name" value="Por_Secre_tail"/>
    <property type="match status" value="1"/>
</dbReference>
<dbReference type="Proteomes" id="UP000184474">
    <property type="component" value="Unassembled WGS sequence"/>
</dbReference>
<feature type="domain" description="Secretion system C-terminal sorting" evidence="3">
    <location>
        <begin position="429"/>
        <end position="498"/>
    </location>
</feature>
<protein>
    <submittedName>
        <fullName evidence="4">Por secretion system C-terminal sorting domain-containing protein</fullName>
    </submittedName>
</protein>
<evidence type="ECO:0000259" key="3">
    <source>
        <dbReference type="Pfam" id="PF18962"/>
    </source>
</evidence>
<evidence type="ECO:0000256" key="1">
    <source>
        <dbReference type="SAM" id="SignalP"/>
    </source>
</evidence>
<feature type="signal peptide" evidence="1">
    <location>
        <begin position="1"/>
        <end position="22"/>
    </location>
</feature>
<keyword evidence="1" id="KW-0732">Signal</keyword>
<dbReference type="NCBIfam" id="TIGR04183">
    <property type="entry name" value="Por_Secre_tail"/>
    <property type="match status" value="1"/>
</dbReference>
<dbReference type="STRING" id="156994.SAMN04488028_1011150"/>
<dbReference type="InterPro" id="IPR026444">
    <property type="entry name" value="Secre_tail"/>
</dbReference>
<name>A0A1M6LZ16_REIAG</name>
<dbReference type="RefSeq" id="WP_084190365.1">
    <property type="nucleotide sequence ID" value="NZ_FRAA01000001.1"/>
</dbReference>
<dbReference type="Pfam" id="PF00652">
    <property type="entry name" value="Ricin_B_lectin"/>
    <property type="match status" value="1"/>
</dbReference>
<gene>
    <name evidence="4" type="ORF">SAMN04488028_1011150</name>
</gene>
<sequence length="502" mass="56559">MKELFLLTALALCLMWSHQSNAQTYVGHDFNGDFGPFERTYSSMSNRVNFVSNRIQCDWWEGLYDGGNTSKKSEFRIDNNDWTYTQEFWTGFWMKIHTNTFANSSNTEMSVFQIWGFRPDGAANHYVHLEYNSDGQLILQHRYNITATYDKVIQNNFPKGKFVRVVMRIKLREYNKGIAQVWIDDELKLDRSDLILGFGDQTAASGQVNGSYSVPGSWGIYAYDNANYVNNETRTVTYDEVSIYRGANGYDIVNPLNCCDGGSNSSGGDFRFVKGNATGYAIDGGGNHSNGATIELYTNVNHNNLTWTEIDRGNGYYSYQKKGTNYCIDGGSGGANGQDVYLWSCSDNNQNQHWKKIDVGGGHYLLQKRNAPNYAIDGGGGGAINQNVYLWTMNTNNQNQHWRFDAVSSSAREISNLEPEILESAELKLYPNPASDHLTVELSEHAYRSFVLYNIDGKVYKDGDIDPDLQTLDIDLNALHSGVYILKLEGDSTAKTLKVMKQ</sequence>
<dbReference type="InterPro" id="IPR000772">
    <property type="entry name" value="Ricin_B_lectin"/>
</dbReference>
<dbReference type="Gene3D" id="2.60.120.200">
    <property type="match status" value="1"/>
</dbReference>
<dbReference type="InterPro" id="IPR035992">
    <property type="entry name" value="Ricin_B-like_lectins"/>
</dbReference>
<accession>A0A1M6LZ16</accession>
<organism evidence="4 5">
    <name type="scientific">Reichenbachiella agariperforans</name>
    <dbReference type="NCBI Taxonomy" id="156994"/>
    <lineage>
        <taxon>Bacteria</taxon>
        <taxon>Pseudomonadati</taxon>
        <taxon>Bacteroidota</taxon>
        <taxon>Cytophagia</taxon>
        <taxon>Cytophagales</taxon>
        <taxon>Reichenbachiellaceae</taxon>
        <taxon>Reichenbachiella</taxon>
    </lineage>
</organism>
<evidence type="ECO:0000259" key="2">
    <source>
        <dbReference type="Pfam" id="PF00652"/>
    </source>
</evidence>
<dbReference type="SUPFAM" id="SSF50370">
    <property type="entry name" value="Ricin B-like lectins"/>
    <property type="match status" value="1"/>
</dbReference>
<feature type="domain" description="Ricin B lectin" evidence="2">
    <location>
        <begin position="274"/>
        <end position="402"/>
    </location>
</feature>
<evidence type="ECO:0000313" key="4">
    <source>
        <dbReference type="EMBL" id="SHJ76412.1"/>
    </source>
</evidence>
<reference evidence="5" key="1">
    <citation type="submission" date="2016-11" db="EMBL/GenBank/DDBJ databases">
        <authorList>
            <person name="Varghese N."/>
            <person name="Submissions S."/>
        </authorList>
    </citation>
    <scope>NUCLEOTIDE SEQUENCE [LARGE SCALE GENOMIC DNA]</scope>
    <source>
        <strain evidence="5">DSM 26134</strain>
    </source>
</reference>
<dbReference type="PROSITE" id="PS50231">
    <property type="entry name" value="RICIN_B_LECTIN"/>
    <property type="match status" value="1"/>
</dbReference>
<evidence type="ECO:0000313" key="5">
    <source>
        <dbReference type="Proteomes" id="UP000184474"/>
    </source>
</evidence>
<proteinExistence type="predicted"/>
<keyword evidence="5" id="KW-1185">Reference proteome</keyword>
<dbReference type="CDD" id="cd00161">
    <property type="entry name" value="beta-trefoil_Ricin-like"/>
    <property type="match status" value="1"/>
</dbReference>
<dbReference type="Gene3D" id="2.80.10.50">
    <property type="match status" value="1"/>
</dbReference>
<feature type="chain" id="PRO_5009919377" evidence="1">
    <location>
        <begin position="23"/>
        <end position="502"/>
    </location>
</feature>
<dbReference type="EMBL" id="FRAA01000001">
    <property type="protein sequence ID" value="SHJ76412.1"/>
    <property type="molecule type" value="Genomic_DNA"/>
</dbReference>